<reference evidence="2" key="1">
    <citation type="submission" date="2015-04" db="UniProtKB">
        <authorList>
            <consortium name="EnsemblPlants"/>
        </authorList>
    </citation>
    <scope>IDENTIFICATION</scope>
    <source>
        <strain evidence="2">SL10</strain>
    </source>
</reference>
<protein>
    <submittedName>
        <fullName evidence="2">Uncharacterized protein</fullName>
    </submittedName>
</protein>
<dbReference type="Gramene" id="ONIVA06G24560.1">
    <property type="protein sequence ID" value="ONIVA06G24560.1"/>
    <property type="gene ID" value="ONIVA06G24560"/>
</dbReference>
<keyword evidence="3" id="KW-1185">Reference proteome</keyword>
<dbReference type="EnsemblPlants" id="ONIVA06G24560.1">
    <property type="protein sequence ID" value="ONIVA06G24560.1"/>
    <property type="gene ID" value="ONIVA06G24560"/>
</dbReference>
<name>A0A0E0HTE0_ORYNI</name>
<dbReference type="HOGENOM" id="CLU_1241813_0_0_1"/>
<evidence type="ECO:0000313" key="2">
    <source>
        <dbReference type="EnsemblPlants" id="ONIVA06G24560.1"/>
    </source>
</evidence>
<proteinExistence type="predicted"/>
<evidence type="ECO:0000313" key="3">
    <source>
        <dbReference type="Proteomes" id="UP000006591"/>
    </source>
</evidence>
<sequence>MTTEPPTASPDLSPPNPAPSPAAASSPLACGLAAVASSCCRHRLWLWARRHRLFPPPPCPLLTLAATLVAHENTLIFYLSLPYSSAIDVCWPRSAAWASDAARRGAVVCEAGRLARESNQDRRCLASAGAARALATAIADSSVSSVLLDDVLAARVLVMPLDEEAIGSSTASVALLANVAKHGDLQSRLRAAVNVREIVVLSSCCSRNGGATTAIDLSDHHRH</sequence>
<reference evidence="2" key="2">
    <citation type="submission" date="2018-04" db="EMBL/GenBank/DDBJ databases">
        <title>OnivRS2 (Oryza nivara Reference Sequence Version 2).</title>
        <authorList>
            <person name="Zhang J."/>
            <person name="Kudrna D."/>
            <person name="Lee S."/>
            <person name="Talag J."/>
            <person name="Rajasekar S."/>
            <person name="Welchert J."/>
            <person name="Hsing Y.-I."/>
            <person name="Wing R.A."/>
        </authorList>
    </citation>
    <scope>NUCLEOTIDE SEQUENCE [LARGE SCALE GENOMIC DNA]</scope>
    <source>
        <strain evidence="2">SL10</strain>
    </source>
</reference>
<evidence type="ECO:0000256" key="1">
    <source>
        <dbReference type="SAM" id="MobiDB-lite"/>
    </source>
</evidence>
<feature type="region of interest" description="Disordered" evidence="1">
    <location>
        <begin position="1"/>
        <end position="20"/>
    </location>
</feature>
<accession>A0A0E0HTE0</accession>
<dbReference type="Proteomes" id="UP000006591">
    <property type="component" value="Chromosome 6"/>
</dbReference>
<dbReference type="AlphaFoldDB" id="A0A0E0HTE0"/>
<organism evidence="2">
    <name type="scientific">Oryza nivara</name>
    <name type="common">Indian wild rice</name>
    <name type="synonym">Oryza sativa f. spontanea</name>
    <dbReference type="NCBI Taxonomy" id="4536"/>
    <lineage>
        <taxon>Eukaryota</taxon>
        <taxon>Viridiplantae</taxon>
        <taxon>Streptophyta</taxon>
        <taxon>Embryophyta</taxon>
        <taxon>Tracheophyta</taxon>
        <taxon>Spermatophyta</taxon>
        <taxon>Magnoliopsida</taxon>
        <taxon>Liliopsida</taxon>
        <taxon>Poales</taxon>
        <taxon>Poaceae</taxon>
        <taxon>BOP clade</taxon>
        <taxon>Oryzoideae</taxon>
        <taxon>Oryzeae</taxon>
        <taxon>Oryzinae</taxon>
        <taxon>Oryza</taxon>
    </lineage>
</organism>